<organism evidence="2 3">
    <name type="scientific">Cytospora schulzeri</name>
    <dbReference type="NCBI Taxonomy" id="448051"/>
    <lineage>
        <taxon>Eukaryota</taxon>
        <taxon>Fungi</taxon>
        <taxon>Dikarya</taxon>
        <taxon>Ascomycota</taxon>
        <taxon>Pezizomycotina</taxon>
        <taxon>Sordariomycetes</taxon>
        <taxon>Sordariomycetidae</taxon>
        <taxon>Diaporthales</taxon>
        <taxon>Cytosporaceae</taxon>
        <taxon>Cytospora</taxon>
    </lineage>
</organism>
<dbReference type="OrthoDB" id="3436860at2759"/>
<dbReference type="AlphaFoldDB" id="A0A423WIH6"/>
<evidence type="ECO:0008006" key="4">
    <source>
        <dbReference type="Google" id="ProtNLM"/>
    </source>
</evidence>
<keyword evidence="1" id="KW-0472">Membrane</keyword>
<gene>
    <name evidence="2" type="ORF">VMCG_05820</name>
</gene>
<reference evidence="2 3" key="1">
    <citation type="submission" date="2015-09" db="EMBL/GenBank/DDBJ databases">
        <title>Host preference determinants of Valsa canker pathogens revealed by comparative genomics.</title>
        <authorList>
            <person name="Yin Z."/>
            <person name="Huang L."/>
        </authorList>
    </citation>
    <scope>NUCLEOTIDE SEQUENCE [LARGE SCALE GENOMIC DNA]</scope>
    <source>
        <strain evidence="2 3">03-1</strain>
    </source>
</reference>
<evidence type="ECO:0000313" key="2">
    <source>
        <dbReference type="EMBL" id="ROW03117.1"/>
    </source>
</evidence>
<dbReference type="STRING" id="356882.A0A423WIH6"/>
<sequence length="171" mass="19190">MSALLDTRFKLPIHVVELVLIVAVLAISGARLTMPGLPRGRANTIALGFSAKSIGFISYQLLTEHVRSFRKWKSYKANTIINGMEIVFWGAVVYLLIQANIKVCVGTGCTLSWVIVALAICLSLLSSYAFLISYVAWRRSRHEPVLEAQHVHTEMESRSTRDRQSQHIYSK</sequence>
<dbReference type="Proteomes" id="UP000283895">
    <property type="component" value="Unassembled WGS sequence"/>
</dbReference>
<comment type="caution">
    <text evidence="2">The sequence shown here is derived from an EMBL/GenBank/DDBJ whole genome shotgun (WGS) entry which is preliminary data.</text>
</comment>
<accession>A0A423WIH6</accession>
<feature type="transmembrane region" description="Helical" evidence="1">
    <location>
        <begin position="83"/>
        <end position="101"/>
    </location>
</feature>
<keyword evidence="1" id="KW-1133">Transmembrane helix</keyword>
<evidence type="ECO:0000256" key="1">
    <source>
        <dbReference type="SAM" id="Phobius"/>
    </source>
</evidence>
<keyword evidence="1" id="KW-0812">Transmembrane</keyword>
<dbReference type="EMBL" id="LKEA01000016">
    <property type="protein sequence ID" value="ROW03117.1"/>
    <property type="molecule type" value="Genomic_DNA"/>
</dbReference>
<name>A0A423WIH6_9PEZI</name>
<feature type="transmembrane region" description="Helical" evidence="1">
    <location>
        <begin position="113"/>
        <end position="137"/>
    </location>
</feature>
<evidence type="ECO:0000313" key="3">
    <source>
        <dbReference type="Proteomes" id="UP000283895"/>
    </source>
</evidence>
<keyword evidence="3" id="KW-1185">Reference proteome</keyword>
<proteinExistence type="predicted"/>
<protein>
    <recommendedName>
        <fullName evidence="4">MARVEL domain-containing protein</fullName>
    </recommendedName>
</protein>
<feature type="transmembrane region" description="Helical" evidence="1">
    <location>
        <begin position="44"/>
        <end position="62"/>
    </location>
</feature>
<feature type="transmembrane region" description="Helical" evidence="1">
    <location>
        <begin position="12"/>
        <end position="32"/>
    </location>
</feature>